<dbReference type="AlphaFoldDB" id="A0ABD0P911"/>
<dbReference type="Proteomes" id="UP001529510">
    <property type="component" value="Unassembled WGS sequence"/>
</dbReference>
<reference evidence="1 2" key="1">
    <citation type="submission" date="2024-05" db="EMBL/GenBank/DDBJ databases">
        <title>Genome sequencing and assembly of Indian major carp, Cirrhinus mrigala (Hamilton, 1822).</title>
        <authorList>
            <person name="Mohindra V."/>
            <person name="Chowdhury L.M."/>
            <person name="Lal K."/>
            <person name="Jena J.K."/>
        </authorList>
    </citation>
    <scope>NUCLEOTIDE SEQUENCE [LARGE SCALE GENOMIC DNA]</scope>
    <source>
        <strain evidence="1">CM1030</strain>
        <tissue evidence="1">Blood</tissue>
    </source>
</reference>
<evidence type="ECO:0000313" key="2">
    <source>
        <dbReference type="Proteomes" id="UP001529510"/>
    </source>
</evidence>
<accession>A0ABD0P911</accession>
<protein>
    <submittedName>
        <fullName evidence="1">Uncharacterized protein</fullName>
    </submittedName>
</protein>
<organism evidence="1 2">
    <name type="scientific">Cirrhinus mrigala</name>
    <name type="common">Mrigala</name>
    <dbReference type="NCBI Taxonomy" id="683832"/>
    <lineage>
        <taxon>Eukaryota</taxon>
        <taxon>Metazoa</taxon>
        <taxon>Chordata</taxon>
        <taxon>Craniata</taxon>
        <taxon>Vertebrata</taxon>
        <taxon>Euteleostomi</taxon>
        <taxon>Actinopterygii</taxon>
        <taxon>Neopterygii</taxon>
        <taxon>Teleostei</taxon>
        <taxon>Ostariophysi</taxon>
        <taxon>Cypriniformes</taxon>
        <taxon>Cyprinidae</taxon>
        <taxon>Labeoninae</taxon>
        <taxon>Labeonini</taxon>
        <taxon>Cirrhinus</taxon>
    </lineage>
</organism>
<comment type="caution">
    <text evidence="1">The sequence shown here is derived from an EMBL/GenBank/DDBJ whole genome shotgun (WGS) entry which is preliminary data.</text>
</comment>
<evidence type="ECO:0000313" key="1">
    <source>
        <dbReference type="EMBL" id="KAL0170569.1"/>
    </source>
</evidence>
<dbReference type="EMBL" id="JAMKFB020000017">
    <property type="protein sequence ID" value="KAL0170569.1"/>
    <property type="molecule type" value="Genomic_DNA"/>
</dbReference>
<gene>
    <name evidence="1" type="ORF">M9458_035165</name>
</gene>
<proteinExistence type="predicted"/>
<feature type="non-terminal residue" evidence="1">
    <location>
        <position position="57"/>
    </location>
</feature>
<name>A0ABD0P911_CIRMR</name>
<sequence length="57" mass="6016">MTATASTRDKINASLNDLMRCLPSHGYSLDEIPTSVPIGFSHVDVGVCSDQFSDASG</sequence>
<keyword evidence="2" id="KW-1185">Reference proteome</keyword>